<name>A0A382IHG5_9ZZZZ</name>
<sequence length="106" mass="11856">MIVLAEELHDKELAIMVLGGIDYYVQECTSLTSRGTIYRNKIITSHNLNEILLPINPTYIKGAISVTGYDCHEMYDLIQSLEQGVVEEPAQPVDKKSNISEDLLTS</sequence>
<reference evidence="1" key="1">
    <citation type="submission" date="2018-05" db="EMBL/GenBank/DDBJ databases">
        <authorList>
            <person name="Lanie J.A."/>
            <person name="Ng W.-L."/>
            <person name="Kazmierczak K.M."/>
            <person name="Andrzejewski T.M."/>
            <person name="Davidsen T.M."/>
            <person name="Wayne K.J."/>
            <person name="Tettelin H."/>
            <person name="Glass J.I."/>
            <person name="Rusch D."/>
            <person name="Podicherti R."/>
            <person name="Tsui H.-C.T."/>
            <person name="Winkler M.E."/>
        </authorList>
    </citation>
    <scope>NUCLEOTIDE SEQUENCE</scope>
</reference>
<gene>
    <name evidence="1" type="ORF">METZ01_LOCUS251541</name>
</gene>
<dbReference type="EMBL" id="UINC01067227">
    <property type="protein sequence ID" value="SVB98687.1"/>
    <property type="molecule type" value="Genomic_DNA"/>
</dbReference>
<organism evidence="1">
    <name type="scientific">marine metagenome</name>
    <dbReference type="NCBI Taxonomy" id="408172"/>
    <lineage>
        <taxon>unclassified sequences</taxon>
        <taxon>metagenomes</taxon>
        <taxon>ecological metagenomes</taxon>
    </lineage>
</organism>
<evidence type="ECO:0000313" key="1">
    <source>
        <dbReference type="EMBL" id="SVB98687.1"/>
    </source>
</evidence>
<accession>A0A382IHG5</accession>
<dbReference type="AlphaFoldDB" id="A0A382IHG5"/>
<protein>
    <submittedName>
        <fullName evidence="1">Uncharacterized protein</fullName>
    </submittedName>
</protein>
<proteinExistence type="predicted"/>